<organism evidence="7 8">
    <name type="scientific">Paramecium pentaurelia</name>
    <dbReference type="NCBI Taxonomy" id="43138"/>
    <lineage>
        <taxon>Eukaryota</taxon>
        <taxon>Sar</taxon>
        <taxon>Alveolata</taxon>
        <taxon>Ciliophora</taxon>
        <taxon>Intramacronucleata</taxon>
        <taxon>Oligohymenophorea</taxon>
        <taxon>Peniculida</taxon>
        <taxon>Parameciidae</taxon>
        <taxon>Paramecium</taxon>
    </lineage>
</organism>
<evidence type="ECO:0008006" key="9">
    <source>
        <dbReference type="Google" id="ProtNLM"/>
    </source>
</evidence>
<dbReference type="InterPro" id="IPR004911">
    <property type="entry name" value="Interferon-induced_GILT"/>
</dbReference>
<accession>A0A8S1SBL3</accession>
<keyword evidence="5" id="KW-0325">Glycoprotein</keyword>
<evidence type="ECO:0000256" key="2">
    <source>
        <dbReference type="ARBA" id="ARBA00005679"/>
    </source>
</evidence>
<evidence type="ECO:0000256" key="4">
    <source>
        <dbReference type="ARBA" id="ARBA00022729"/>
    </source>
</evidence>
<dbReference type="Pfam" id="PF03227">
    <property type="entry name" value="GILT"/>
    <property type="match status" value="1"/>
</dbReference>
<dbReference type="OrthoDB" id="958254at2759"/>
<dbReference type="EMBL" id="CAJJDO010000005">
    <property type="protein sequence ID" value="CAD8136930.1"/>
    <property type="molecule type" value="Genomic_DNA"/>
</dbReference>
<evidence type="ECO:0000313" key="7">
    <source>
        <dbReference type="EMBL" id="CAD8136930.1"/>
    </source>
</evidence>
<comment type="similarity">
    <text evidence="2">Belongs to the GILT family.</text>
</comment>
<dbReference type="AlphaFoldDB" id="A0A8S1SBL3"/>
<evidence type="ECO:0000256" key="1">
    <source>
        <dbReference type="ARBA" id="ARBA00004613"/>
    </source>
</evidence>
<name>A0A8S1SBL3_9CILI</name>
<dbReference type="PANTHER" id="PTHR13234">
    <property type="entry name" value="GAMMA-INTERFERON INDUCIBLE LYSOSOMAL THIOL REDUCTASE GILT"/>
    <property type="match status" value="1"/>
</dbReference>
<reference evidence="7" key="1">
    <citation type="submission" date="2021-01" db="EMBL/GenBank/DDBJ databases">
        <authorList>
            <consortium name="Genoscope - CEA"/>
            <person name="William W."/>
        </authorList>
    </citation>
    <scope>NUCLEOTIDE SEQUENCE</scope>
</reference>
<keyword evidence="3" id="KW-0964">Secreted</keyword>
<proteinExistence type="inferred from homology"/>
<feature type="chain" id="PRO_5035893954" description="Gamma-interferon-inducible lysosomal thiol reductase" evidence="6">
    <location>
        <begin position="21"/>
        <end position="218"/>
    </location>
</feature>
<gene>
    <name evidence="7" type="ORF">PPENT_87.1.T0050417</name>
</gene>
<evidence type="ECO:0000256" key="6">
    <source>
        <dbReference type="SAM" id="SignalP"/>
    </source>
</evidence>
<protein>
    <recommendedName>
        <fullName evidence="9">Gamma-interferon-inducible lysosomal thiol reductase</fullName>
    </recommendedName>
</protein>
<dbReference type="GO" id="GO:0005576">
    <property type="term" value="C:extracellular region"/>
    <property type="evidence" value="ECO:0007669"/>
    <property type="project" value="UniProtKB-SubCell"/>
</dbReference>
<comment type="caution">
    <text evidence="7">The sequence shown here is derived from an EMBL/GenBank/DDBJ whole genome shotgun (WGS) entry which is preliminary data.</text>
</comment>
<evidence type="ECO:0000256" key="3">
    <source>
        <dbReference type="ARBA" id="ARBA00022525"/>
    </source>
</evidence>
<comment type="subcellular location">
    <subcellularLocation>
        <location evidence="1">Secreted</location>
    </subcellularLocation>
</comment>
<keyword evidence="4 6" id="KW-0732">Signal</keyword>
<evidence type="ECO:0000256" key="5">
    <source>
        <dbReference type="ARBA" id="ARBA00023180"/>
    </source>
</evidence>
<dbReference type="GO" id="GO:0016671">
    <property type="term" value="F:oxidoreductase activity, acting on a sulfur group of donors, disulfide as acceptor"/>
    <property type="evidence" value="ECO:0007669"/>
    <property type="project" value="InterPro"/>
</dbReference>
<dbReference type="PANTHER" id="PTHR13234:SF8">
    <property type="entry name" value="GAMMA-INTERFERON-INDUCIBLE LYSOSOMAL THIOL REDUCTASE"/>
    <property type="match status" value="1"/>
</dbReference>
<sequence>MKFLILAISLIIVNSGRLTADIYVESLCPYCMMFIKDSLYTAITTPNIEQMVHIRLIPYGNTKRKIVDGKWVFTCQHGEAECYGDLIELCAQDSIVKALGAVAAEIPKAGVVHCIENYIQKPYTNNSFVQAALHCQQYYPYDANDVINCASNSYGELLHLIAADETDNLVPKHKGVPWAVANKQFTEETGDEIINNLLRWACQNYDGEKIEACYTQQE</sequence>
<evidence type="ECO:0000313" key="8">
    <source>
        <dbReference type="Proteomes" id="UP000689195"/>
    </source>
</evidence>
<keyword evidence="8" id="KW-1185">Reference proteome</keyword>
<feature type="signal peptide" evidence="6">
    <location>
        <begin position="1"/>
        <end position="20"/>
    </location>
</feature>
<dbReference type="Proteomes" id="UP000689195">
    <property type="component" value="Unassembled WGS sequence"/>
</dbReference>